<gene>
    <name evidence="1" type="ORF">DKX38_024656</name>
</gene>
<dbReference type="Proteomes" id="UP000326939">
    <property type="component" value="Chromosome 16"/>
</dbReference>
<reference evidence="2" key="1">
    <citation type="journal article" date="2019" name="Gigascience">
        <title>De novo genome assembly of the endangered Acer yangbiense, a plant species with extremely small populations endemic to Yunnan Province, China.</title>
        <authorList>
            <person name="Yang J."/>
            <person name="Wariss H.M."/>
            <person name="Tao L."/>
            <person name="Zhang R."/>
            <person name="Yun Q."/>
            <person name="Hollingsworth P."/>
            <person name="Dao Z."/>
            <person name="Luo G."/>
            <person name="Guo H."/>
            <person name="Ma Y."/>
            <person name="Sun W."/>
        </authorList>
    </citation>
    <scope>NUCLEOTIDE SEQUENCE [LARGE SCALE GENOMIC DNA]</scope>
    <source>
        <strain evidence="2">cv. br00</strain>
    </source>
</reference>
<keyword evidence="2" id="KW-1185">Reference proteome</keyword>
<dbReference type="AlphaFoldDB" id="A0A5N5JZP9"/>
<evidence type="ECO:0000313" key="1">
    <source>
        <dbReference type="EMBL" id="KAB5520337.1"/>
    </source>
</evidence>
<comment type="caution">
    <text evidence="1">The sequence shown here is derived from an EMBL/GenBank/DDBJ whole genome shotgun (WGS) entry which is preliminary data.</text>
</comment>
<name>A0A5N5JZP9_9ROSI</name>
<dbReference type="EMBL" id="VDCV01000016">
    <property type="protein sequence ID" value="KAB5520337.1"/>
    <property type="molecule type" value="Genomic_DNA"/>
</dbReference>
<evidence type="ECO:0000313" key="2">
    <source>
        <dbReference type="Proteomes" id="UP000326939"/>
    </source>
</evidence>
<protein>
    <submittedName>
        <fullName evidence="1">Uncharacterized protein</fullName>
    </submittedName>
</protein>
<organism evidence="1 2">
    <name type="scientific">Salix brachista</name>
    <dbReference type="NCBI Taxonomy" id="2182728"/>
    <lineage>
        <taxon>Eukaryota</taxon>
        <taxon>Viridiplantae</taxon>
        <taxon>Streptophyta</taxon>
        <taxon>Embryophyta</taxon>
        <taxon>Tracheophyta</taxon>
        <taxon>Spermatophyta</taxon>
        <taxon>Magnoliopsida</taxon>
        <taxon>eudicotyledons</taxon>
        <taxon>Gunneridae</taxon>
        <taxon>Pentapetalae</taxon>
        <taxon>rosids</taxon>
        <taxon>fabids</taxon>
        <taxon>Malpighiales</taxon>
        <taxon>Salicaceae</taxon>
        <taxon>Saliceae</taxon>
        <taxon>Salix</taxon>
    </lineage>
</organism>
<sequence>MIWFSLVMHRARGVLLMADLEGSLLPPKPESAINLRDASYPPSASGRQPFRGVDVLGLNECGQDLRFVDSC</sequence>
<accession>A0A5N5JZP9</accession>
<proteinExistence type="predicted"/>